<reference evidence="1 3" key="1">
    <citation type="journal article" date="2020" name="Stud. Mycol.">
        <title>101 Dothideomycetes genomes: a test case for predicting lifestyles and emergence of pathogens.</title>
        <authorList>
            <person name="Haridas S."/>
            <person name="Albert R."/>
            <person name="Binder M."/>
            <person name="Bloem J."/>
            <person name="Labutti K."/>
            <person name="Salamov A."/>
            <person name="Andreopoulos B."/>
            <person name="Baker S."/>
            <person name="Barry K."/>
            <person name="Bills G."/>
            <person name="Bluhm B."/>
            <person name="Cannon C."/>
            <person name="Castanera R."/>
            <person name="Culley D."/>
            <person name="Daum C."/>
            <person name="Ezra D."/>
            <person name="Gonzalez J."/>
            <person name="Henrissat B."/>
            <person name="Kuo A."/>
            <person name="Liang C."/>
            <person name="Lipzen A."/>
            <person name="Lutzoni F."/>
            <person name="Magnuson J."/>
            <person name="Mondo S."/>
            <person name="Nolan M."/>
            <person name="Ohm R."/>
            <person name="Pangilinan J."/>
            <person name="Park H.-J."/>
            <person name="Ramirez L."/>
            <person name="Alfaro M."/>
            <person name="Sun H."/>
            <person name="Tritt A."/>
            <person name="Yoshinaga Y."/>
            <person name="Zwiers L.-H."/>
            <person name="Turgeon B."/>
            <person name="Goodwin S."/>
            <person name="Spatafora J."/>
            <person name="Crous P."/>
            <person name="Grigoriev I."/>
        </authorList>
    </citation>
    <scope>NUCLEOTIDE SEQUENCE</scope>
    <source>
        <strain evidence="1 3">CBS 304.34</strain>
    </source>
</reference>
<evidence type="ECO:0000313" key="3">
    <source>
        <dbReference type="RefSeq" id="XP_033576139.1"/>
    </source>
</evidence>
<dbReference type="GeneID" id="54461087"/>
<dbReference type="EMBL" id="MU003702">
    <property type="protein sequence ID" value="KAF2809175.1"/>
    <property type="molecule type" value="Genomic_DNA"/>
</dbReference>
<protein>
    <submittedName>
        <fullName evidence="1 3">Uncharacterized protein</fullName>
    </submittedName>
</protein>
<accession>A0A6A6YMG7</accession>
<reference evidence="3" key="2">
    <citation type="submission" date="2020-04" db="EMBL/GenBank/DDBJ databases">
        <authorList>
            <consortium name="NCBI Genome Project"/>
        </authorList>
    </citation>
    <scope>NUCLEOTIDE SEQUENCE</scope>
    <source>
        <strain evidence="3">CBS 304.34</strain>
    </source>
</reference>
<evidence type="ECO:0000313" key="1">
    <source>
        <dbReference type="EMBL" id="KAF2809175.1"/>
    </source>
</evidence>
<dbReference type="Proteomes" id="UP000504636">
    <property type="component" value="Unplaced"/>
</dbReference>
<dbReference type="AlphaFoldDB" id="A0A6A6YMG7"/>
<organism evidence="1">
    <name type="scientific">Mytilinidion resinicola</name>
    <dbReference type="NCBI Taxonomy" id="574789"/>
    <lineage>
        <taxon>Eukaryota</taxon>
        <taxon>Fungi</taxon>
        <taxon>Dikarya</taxon>
        <taxon>Ascomycota</taxon>
        <taxon>Pezizomycotina</taxon>
        <taxon>Dothideomycetes</taxon>
        <taxon>Pleosporomycetidae</taxon>
        <taxon>Mytilinidiales</taxon>
        <taxon>Mytilinidiaceae</taxon>
        <taxon>Mytilinidion</taxon>
    </lineage>
</organism>
<gene>
    <name evidence="1 3" type="ORF">BDZ99DRAFT_463977</name>
</gene>
<name>A0A6A6YMG7_9PEZI</name>
<keyword evidence="2" id="KW-1185">Reference proteome</keyword>
<dbReference type="RefSeq" id="XP_033576139.1">
    <property type="nucleotide sequence ID" value="XM_033720194.1"/>
</dbReference>
<proteinExistence type="predicted"/>
<reference evidence="3" key="3">
    <citation type="submission" date="2025-04" db="UniProtKB">
        <authorList>
            <consortium name="RefSeq"/>
        </authorList>
    </citation>
    <scope>IDENTIFICATION</scope>
    <source>
        <strain evidence="3">CBS 304.34</strain>
    </source>
</reference>
<sequence length="90" mass="10778">MEDHPNSRYSGWVEYWVDFKKGVADGNLIQVMEEPLYYHETTSRVIRNELALFKQLVEPLRLQWENETLTTEDMKKFIETLLEMHGNFVV</sequence>
<evidence type="ECO:0000313" key="2">
    <source>
        <dbReference type="Proteomes" id="UP000504636"/>
    </source>
</evidence>